<reference evidence="1 2" key="1">
    <citation type="submission" date="2015-07" db="EMBL/GenBank/DDBJ databases">
        <title>Whole genome sequence of Herpetosiphon geysericola DSM 7119.</title>
        <authorList>
            <person name="Hemp J."/>
            <person name="Ward L.M."/>
            <person name="Pace L.A."/>
            <person name="Fischer W.W."/>
        </authorList>
    </citation>
    <scope>NUCLEOTIDE SEQUENCE [LARGE SCALE GENOMIC DNA]</scope>
    <source>
        <strain evidence="1 2">DSM 7119</strain>
    </source>
</reference>
<dbReference type="Gene3D" id="3.10.129.10">
    <property type="entry name" value="Hotdog Thioesterase"/>
    <property type="match status" value="1"/>
</dbReference>
<dbReference type="OrthoDB" id="9792301at2"/>
<dbReference type="Proteomes" id="UP000050277">
    <property type="component" value="Unassembled WGS sequence"/>
</dbReference>
<keyword evidence="2" id="KW-1185">Reference proteome</keyword>
<dbReference type="PATRIC" id="fig|70996.4.peg.826"/>
<name>A0A0P6YXZ6_9CHLR</name>
<accession>A0A0P6YXZ6</accession>
<protein>
    <submittedName>
        <fullName evidence="1">Thioesterase</fullName>
    </submittedName>
</protein>
<dbReference type="InterPro" id="IPR029069">
    <property type="entry name" value="HotDog_dom_sf"/>
</dbReference>
<comment type="caution">
    <text evidence="1">The sequence shown here is derived from an EMBL/GenBank/DDBJ whole genome shotgun (WGS) entry which is preliminary data.</text>
</comment>
<evidence type="ECO:0000313" key="2">
    <source>
        <dbReference type="Proteomes" id="UP000050277"/>
    </source>
</evidence>
<dbReference type="STRING" id="70996.SE18_07985"/>
<dbReference type="AlphaFoldDB" id="A0A0P6YXZ6"/>
<sequence>MVSTTQPAFQDQLQGNHCWGCGKDNPHGLQIKSYWDGADAICHWQPQAWHCASPTHVLNGGIIGALIDCHSIISAMALAAQQAGVALSSPSPIWYVTGKLEIAYHKPTPLGPSVALRARFAVQSERKTLVTCTLSADDQLCATGTVLAVRVPSEWMQS</sequence>
<proteinExistence type="predicted"/>
<dbReference type="EMBL" id="LGKP01000013">
    <property type="protein sequence ID" value="KPL90141.1"/>
    <property type="molecule type" value="Genomic_DNA"/>
</dbReference>
<organism evidence="1 2">
    <name type="scientific">Herpetosiphon geysericola</name>
    <dbReference type="NCBI Taxonomy" id="70996"/>
    <lineage>
        <taxon>Bacteria</taxon>
        <taxon>Bacillati</taxon>
        <taxon>Chloroflexota</taxon>
        <taxon>Chloroflexia</taxon>
        <taxon>Herpetosiphonales</taxon>
        <taxon>Herpetosiphonaceae</taxon>
        <taxon>Herpetosiphon</taxon>
    </lineage>
</organism>
<dbReference type="CDD" id="cd03443">
    <property type="entry name" value="PaaI_thioesterase"/>
    <property type="match status" value="1"/>
</dbReference>
<dbReference type="SUPFAM" id="SSF54637">
    <property type="entry name" value="Thioesterase/thiol ester dehydrase-isomerase"/>
    <property type="match status" value="1"/>
</dbReference>
<dbReference type="RefSeq" id="WP_054533908.1">
    <property type="nucleotide sequence ID" value="NZ_LGKP01000013.1"/>
</dbReference>
<gene>
    <name evidence="1" type="ORF">SE18_07985</name>
</gene>
<evidence type="ECO:0000313" key="1">
    <source>
        <dbReference type="EMBL" id="KPL90141.1"/>
    </source>
</evidence>